<dbReference type="InterPro" id="IPR018289">
    <property type="entry name" value="MULE_transposase_dom"/>
</dbReference>
<dbReference type="Pfam" id="PF04434">
    <property type="entry name" value="SWIM"/>
    <property type="match status" value="1"/>
</dbReference>
<keyword evidence="1" id="KW-0479">Metal-binding</keyword>
<feature type="domain" description="SWIM-type" evidence="6">
    <location>
        <begin position="327"/>
        <end position="365"/>
    </location>
</feature>
<accession>A0A8T0Q2F8</accession>
<dbReference type="InterPro" id="IPR007527">
    <property type="entry name" value="Znf_SWIM"/>
</dbReference>
<dbReference type="PROSITE" id="PS50966">
    <property type="entry name" value="ZF_SWIM"/>
    <property type="match status" value="1"/>
</dbReference>
<evidence type="ECO:0000259" key="6">
    <source>
        <dbReference type="PROSITE" id="PS50966"/>
    </source>
</evidence>
<keyword evidence="8" id="KW-1185">Reference proteome</keyword>
<dbReference type="GO" id="GO:0008270">
    <property type="term" value="F:zinc ion binding"/>
    <property type="evidence" value="ECO:0007669"/>
    <property type="project" value="UniProtKB-KW"/>
</dbReference>
<protein>
    <recommendedName>
        <fullName evidence="6">SWIM-type domain-containing protein</fullName>
    </recommendedName>
</protein>
<evidence type="ECO:0000256" key="5">
    <source>
        <dbReference type="SAM" id="MobiDB-lite"/>
    </source>
</evidence>
<feature type="region of interest" description="Disordered" evidence="5">
    <location>
        <begin position="475"/>
        <end position="525"/>
    </location>
</feature>
<dbReference type="PANTHER" id="PTHR47718">
    <property type="entry name" value="OS01G0519700 PROTEIN"/>
    <property type="match status" value="1"/>
</dbReference>
<comment type="caution">
    <text evidence="7">The sequence shown here is derived from an EMBL/GenBank/DDBJ whole genome shotgun (WGS) entry which is preliminary data.</text>
</comment>
<dbReference type="EMBL" id="CM029050">
    <property type="protein sequence ID" value="KAG2566839.1"/>
    <property type="molecule type" value="Genomic_DNA"/>
</dbReference>
<feature type="compositionally biased region" description="Basic residues" evidence="5">
    <location>
        <begin position="484"/>
        <end position="494"/>
    </location>
</feature>
<dbReference type="Proteomes" id="UP000823388">
    <property type="component" value="Chromosome 7N"/>
</dbReference>
<evidence type="ECO:0000256" key="2">
    <source>
        <dbReference type="ARBA" id="ARBA00022771"/>
    </source>
</evidence>
<evidence type="ECO:0000256" key="4">
    <source>
        <dbReference type="PROSITE-ProRule" id="PRU00325"/>
    </source>
</evidence>
<evidence type="ECO:0000256" key="3">
    <source>
        <dbReference type="ARBA" id="ARBA00022833"/>
    </source>
</evidence>
<dbReference type="SMART" id="SM00575">
    <property type="entry name" value="ZnF_PMZ"/>
    <property type="match status" value="1"/>
</dbReference>
<evidence type="ECO:0000256" key="1">
    <source>
        <dbReference type="ARBA" id="ARBA00022723"/>
    </source>
</evidence>
<keyword evidence="3" id="KW-0862">Zinc</keyword>
<sequence>MFVDQLSRKSLANPCFYFDYVVDDQGRLVHVFWADTTCRKNYAHFGELVSFDSTYNTNEYGMIFTPFTSVNHHKNSVLFGAAMLSNEKTKSYIWLFHTFLKAMGGVAPKLIITDEAASIKLAIQDVFTTTVHRLCMWHILMKIVDKVGPTLKEDEEFHQRLSWCVWSSETLIEFEERWGHITTKYELYGNEWFTTKFEQRKSWVPAFFNDIPLSGLLRTTSWLESANSFFSRLIGWKLSLVEFWLRFDGAIEEQRYKELEMDNVTLHTTRNLKTQWRIEKHGSEVFTHEVFKEFQIEVIAARDHCLIDTVQQDSDVKITGIIEDSRRPRVVHYNRSTMVATCSCMLFETHGIPCRHIIPVLRGAKLNELPSYYLLERFMQGCKKTQVFDADGTLLEENTSNKNDPETQKLLSETCNQMEKLVLEAKQSSVAMRLLRDELIAVGKKLKEMVAGKEGSQVEEFESYLGCSIPNRIDILPPSDTRSRGKIKRIKGHHDKGAQQNKNEKKKKKSKDATYVQDMQASCDT</sequence>
<gene>
    <name evidence="7" type="ORF">PVAP13_7NG238717</name>
</gene>
<dbReference type="AlphaFoldDB" id="A0A8T0Q2F8"/>
<dbReference type="InterPro" id="IPR006564">
    <property type="entry name" value="Znf_PMZ"/>
</dbReference>
<evidence type="ECO:0000313" key="8">
    <source>
        <dbReference type="Proteomes" id="UP000823388"/>
    </source>
</evidence>
<proteinExistence type="predicted"/>
<organism evidence="7 8">
    <name type="scientific">Panicum virgatum</name>
    <name type="common">Blackwell switchgrass</name>
    <dbReference type="NCBI Taxonomy" id="38727"/>
    <lineage>
        <taxon>Eukaryota</taxon>
        <taxon>Viridiplantae</taxon>
        <taxon>Streptophyta</taxon>
        <taxon>Embryophyta</taxon>
        <taxon>Tracheophyta</taxon>
        <taxon>Spermatophyta</taxon>
        <taxon>Magnoliopsida</taxon>
        <taxon>Liliopsida</taxon>
        <taxon>Poales</taxon>
        <taxon>Poaceae</taxon>
        <taxon>PACMAD clade</taxon>
        <taxon>Panicoideae</taxon>
        <taxon>Panicodae</taxon>
        <taxon>Paniceae</taxon>
        <taxon>Panicinae</taxon>
        <taxon>Panicum</taxon>
        <taxon>Panicum sect. Hiantes</taxon>
    </lineage>
</organism>
<reference evidence="7" key="1">
    <citation type="submission" date="2020-05" db="EMBL/GenBank/DDBJ databases">
        <title>WGS assembly of Panicum virgatum.</title>
        <authorList>
            <person name="Lovell J.T."/>
            <person name="Jenkins J."/>
            <person name="Shu S."/>
            <person name="Juenger T.E."/>
            <person name="Schmutz J."/>
        </authorList>
    </citation>
    <scope>NUCLEOTIDE SEQUENCE</scope>
    <source>
        <strain evidence="7">AP13</strain>
    </source>
</reference>
<dbReference type="PANTHER" id="PTHR47718:SF18">
    <property type="entry name" value="PROTEIN FAR1-RELATED SEQUENCE 5-LIKE"/>
    <property type="match status" value="1"/>
</dbReference>
<keyword evidence="2 4" id="KW-0863">Zinc-finger</keyword>
<name>A0A8T0Q2F8_PANVG</name>
<evidence type="ECO:0000313" key="7">
    <source>
        <dbReference type="EMBL" id="KAG2566839.1"/>
    </source>
</evidence>
<dbReference type="Pfam" id="PF10551">
    <property type="entry name" value="MULE"/>
    <property type="match status" value="1"/>
</dbReference>